<evidence type="ECO:0000313" key="3">
    <source>
        <dbReference type="Proteomes" id="UP000663828"/>
    </source>
</evidence>
<evidence type="ECO:0000313" key="2">
    <source>
        <dbReference type="EMBL" id="CAF1478649.1"/>
    </source>
</evidence>
<sequence length="231" mass="27166">MNHLVLEDTDCPSVRFYFLKFIPMLQRKSCECPTKHEKFGCVSKRMKAESSELSKLLIRQYDVVYTRINWLRSRCRTFGSKKMMTLQSKKVNDNEKNCHRKRPGWLQYHDSGLSISSPNTTWIRMVSKSINNTNFSVKNGGYTENTFPFVNQDGEYILLYSTGYFRIKLVEREMIVRDEIETTLSMYDHFSDNISHSFDWQSSTITNEVNNIMMEIENNLPTFLINGKNQS</sequence>
<evidence type="ECO:0000313" key="1">
    <source>
        <dbReference type="EMBL" id="CAF1232598.1"/>
    </source>
</evidence>
<keyword evidence="3" id="KW-1185">Reference proteome</keyword>
<reference evidence="1" key="1">
    <citation type="submission" date="2021-02" db="EMBL/GenBank/DDBJ databases">
        <authorList>
            <person name="Nowell W R."/>
        </authorList>
    </citation>
    <scope>NUCLEOTIDE SEQUENCE</scope>
</reference>
<name>A0A814YRK8_ADIRI</name>
<accession>A0A814YRK8</accession>
<organism evidence="1 4">
    <name type="scientific">Adineta ricciae</name>
    <name type="common">Rotifer</name>
    <dbReference type="NCBI Taxonomy" id="249248"/>
    <lineage>
        <taxon>Eukaryota</taxon>
        <taxon>Metazoa</taxon>
        <taxon>Spiralia</taxon>
        <taxon>Gnathifera</taxon>
        <taxon>Rotifera</taxon>
        <taxon>Eurotatoria</taxon>
        <taxon>Bdelloidea</taxon>
        <taxon>Adinetida</taxon>
        <taxon>Adinetidae</taxon>
        <taxon>Adineta</taxon>
    </lineage>
</organism>
<gene>
    <name evidence="1" type="ORF">EDS130_LOCUS27015</name>
    <name evidence="2" type="ORF">XAT740_LOCUS38402</name>
</gene>
<protein>
    <submittedName>
        <fullName evidence="1">Uncharacterized protein</fullName>
    </submittedName>
</protein>
<dbReference type="Proteomes" id="UP000663828">
    <property type="component" value="Unassembled WGS sequence"/>
</dbReference>
<dbReference type="EMBL" id="CAJNOJ010000167">
    <property type="protein sequence ID" value="CAF1232598.1"/>
    <property type="molecule type" value="Genomic_DNA"/>
</dbReference>
<dbReference type="AlphaFoldDB" id="A0A814YRK8"/>
<dbReference type="EMBL" id="CAJNOR010004145">
    <property type="protein sequence ID" value="CAF1478649.1"/>
    <property type="molecule type" value="Genomic_DNA"/>
</dbReference>
<comment type="caution">
    <text evidence="1">The sequence shown here is derived from an EMBL/GenBank/DDBJ whole genome shotgun (WGS) entry which is preliminary data.</text>
</comment>
<evidence type="ECO:0000313" key="4">
    <source>
        <dbReference type="Proteomes" id="UP000663852"/>
    </source>
</evidence>
<proteinExistence type="predicted"/>
<dbReference type="Proteomes" id="UP000663852">
    <property type="component" value="Unassembled WGS sequence"/>
</dbReference>